<dbReference type="GO" id="GO:0016491">
    <property type="term" value="F:oxidoreductase activity"/>
    <property type="evidence" value="ECO:0007669"/>
    <property type="project" value="UniProtKB-KW"/>
</dbReference>
<dbReference type="PANTHER" id="PTHR42973:SF39">
    <property type="entry name" value="FAD-BINDING PCMH-TYPE DOMAIN-CONTAINING PROTEIN"/>
    <property type="match status" value="1"/>
</dbReference>
<evidence type="ECO:0000256" key="2">
    <source>
        <dbReference type="ARBA" id="ARBA00005466"/>
    </source>
</evidence>
<dbReference type="EMBL" id="LC131463">
    <property type="protein sequence ID" value="BAV17021.1"/>
    <property type="molecule type" value="Genomic_DNA"/>
</dbReference>
<accession>A0A193PKW1</accession>
<protein>
    <submittedName>
        <fullName evidence="8">Putative FAD/FMN-containing dehydrogenase</fullName>
    </submittedName>
</protein>
<evidence type="ECO:0000256" key="5">
    <source>
        <dbReference type="ARBA" id="ARBA00023002"/>
    </source>
</evidence>
<dbReference type="AlphaFoldDB" id="A0A193PKW1"/>
<dbReference type="GO" id="GO:0071949">
    <property type="term" value="F:FAD binding"/>
    <property type="evidence" value="ECO:0007669"/>
    <property type="project" value="InterPro"/>
</dbReference>
<dbReference type="InterPro" id="IPR036318">
    <property type="entry name" value="FAD-bd_PCMH-like_sf"/>
</dbReference>
<keyword evidence="4" id="KW-0274">FAD</keyword>
<evidence type="ECO:0000256" key="3">
    <source>
        <dbReference type="ARBA" id="ARBA00022630"/>
    </source>
</evidence>
<feature type="chain" id="PRO_5038512113" evidence="6">
    <location>
        <begin position="41"/>
        <end position="540"/>
    </location>
</feature>
<dbReference type="PROSITE" id="PS51387">
    <property type="entry name" value="FAD_PCMH"/>
    <property type="match status" value="1"/>
</dbReference>
<dbReference type="Pfam" id="PF01565">
    <property type="entry name" value="FAD_binding_4"/>
    <property type="match status" value="1"/>
</dbReference>
<keyword evidence="3" id="KW-0285">Flavoprotein</keyword>
<dbReference type="InterPro" id="IPR050416">
    <property type="entry name" value="FAD-linked_Oxidoreductase"/>
</dbReference>
<keyword evidence="6" id="KW-0732">Signal</keyword>
<reference evidence="8" key="1">
    <citation type="journal article" date="2016" name="Biosci. Biotechnol. Biochem.">
        <title>Cloning and identification of saprolmycin biosynthetic gene cluster from Streptomyces sp. TK08046.</title>
        <authorList>
            <person name="Kawasaki T."/>
            <person name="Moriyama A."/>
            <person name="Nakagawa K."/>
            <person name="Imamura N."/>
        </authorList>
    </citation>
    <scope>NUCLEOTIDE SEQUENCE</scope>
    <source>
        <strain evidence="8">TK08046</strain>
    </source>
</reference>
<proteinExistence type="inferred from homology"/>
<dbReference type="SUPFAM" id="SSF56176">
    <property type="entry name" value="FAD-binding/transporter-associated domain-like"/>
    <property type="match status" value="1"/>
</dbReference>
<evidence type="ECO:0000256" key="6">
    <source>
        <dbReference type="SAM" id="SignalP"/>
    </source>
</evidence>
<feature type="signal peptide" evidence="6">
    <location>
        <begin position="1"/>
        <end position="40"/>
    </location>
</feature>
<dbReference type="PROSITE" id="PS51318">
    <property type="entry name" value="TAT"/>
    <property type="match status" value="1"/>
</dbReference>
<keyword evidence="5" id="KW-0560">Oxidoreductase</keyword>
<evidence type="ECO:0000313" key="8">
    <source>
        <dbReference type="EMBL" id="BAV17021.1"/>
    </source>
</evidence>
<dbReference type="InterPro" id="IPR016169">
    <property type="entry name" value="FAD-bd_PCMH_sub2"/>
</dbReference>
<dbReference type="Gene3D" id="3.30.465.10">
    <property type="match status" value="1"/>
</dbReference>
<dbReference type="InterPro" id="IPR006094">
    <property type="entry name" value="Oxid_FAD_bind_N"/>
</dbReference>
<evidence type="ECO:0000256" key="4">
    <source>
        <dbReference type="ARBA" id="ARBA00022827"/>
    </source>
</evidence>
<name>A0A193PKW1_9ACTN</name>
<evidence type="ECO:0000256" key="1">
    <source>
        <dbReference type="ARBA" id="ARBA00001974"/>
    </source>
</evidence>
<dbReference type="InterPro" id="IPR012951">
    <property type="entry name" value="BBE"/>
</dbReference>
<organism evidence="8">
    <name type="scientific">Streptomyces sp. TK08046</name>
    <dbReference type="NCBI Taxonomy" id="1112731"/>
    <lineage>
        <taxon>Bacteria</taxon>
        <taxon>Bacillati</taxon>
        <taxon>Actinomycetota</taxon>
        <taxon>Actinomycetes</taxon>
        <taxon>Kitasatosporales</taxon>
        <taxon>Streptomycetaceae</taxon>
        <taxon>Streptomyces</taxon>
    </lineage>
</organism>
<dbReference type="PANTHER" id="PTHR42973">
    <property type="entry name" value="BINDING OXIDOREDUCTASE, PUTATIVE (AFU_ORTHOLOGUE AFUA_1G17690)-RELATED"/>
    <property type="match status" value="1"/>
</dbReference>
<dbReference type="InterPro" id="IPR016166">
    <property type="entry name" value="FAD-bd_PCMH"/>
</dbReference>
<evidence type="ECO:0000259" key="7">
    <source>
        <dbReference type="PROSITE" id="PS51387"/>
    </source>
</evidence>
<dbReference type="Gene3D" id="3.40.462.20">
    <property type="match status" value="1"/>
</dbReference>
<feature type="domain" description="FAD-binding PCMH-type" evidence="7">
    <location>
        <begin position="72"/>
        <end position="252"/>
    </location>
</feature>
<comment type="cofactor">
    <cofactor evidence="1">
        <name>FAD</name>
        <dbReference type="ChEBI" id="CHEBI:57692"/>
    </cofactor>
</comment>
<sequence>MIRQIPAQIGLNMVSRRRFLGSAVAVAGATAGFTALPAAAAQAAAQVDPEVIVRPGDARYAELAERGYNNRFVATPDEIWLVHCAAQVEKAVNQAIANNQRITVRGGGHSFEGLVDDPQFRVLVDLSEMKGITFDPTMNAFAVQGGARLGEVYKALYEGWGVTVPGGVCPEVGVGGHVSGGGYGPLSRRFGLVVDHLYAIEIVVADRGGKARTVIATRNAGDPNRDLWWAHTGGGGGGLGIVTRFWFRTPGASGDASALLPKPPARMRKTVVSWPWAQLTEAAFTRLVLNHGAWHAANSAPGSVYSTMHSSLQLNSSLAGTVHLEIRMDATLADTPKLHDDYIRAVNAGVGVEPTIDIREGTWLEIALEPTPSYGAYSRQKSMGGHLRKPLTETQIRAIHRSLTDPNHYGVGLVYLAAYGCKINTVSSSATAIPQRDSIFKLWYSNNWADPATDEAEVNWVRTLRKSVHGATGGFPVPNDQQDGGYINYPDIDMRDPAQNTSGVPWYSIIWKDNAPKLQRVKKTYDPKNVFRHALSLDPA</sequence>
<dbReference type="InterPro" id="IPR006311">
    <property type="entry name" value="TAT_signal"/>
</dbReference>
<comment type="similarity">
    <text evidence="2">Belongs to the oxygen-dependent FAD-linked oxidoreductase family.</text>
</comment>
<gene>
    <name evidence="8" type="primary">sprY</name>
</gene>
<dbReference type="Pfam" id="PF08031">
    <property type="entry name" value="BBE"/>
    <property type="match status" value="1"/>
</dbReference>